<dbReference type="RefSeq" id="XP_053582567.1">
    <property type="nucleotide sequence ID" value="XM_053733654.1"/>
</dbReference>
<feature type="region of interest" description="Disordered" evidence="1">
    <location>
        <begin position="31"/>
        <end position="74"/>
    </location>
</feature>
<dbReference type="GeneID" id="9805049"/>
<keyword evidence="2" id="KW-0472">Membrane</keyword>
<reference evidence="3 4" key="1">
    <citation type="submission" date="2019-12" db="EMBL/GenBank/DDBJ databases">
        <title>Chromosome-level assembly of the Caenorhabditis remanei genome.</title>
        <authorList>
            <person name="Teterina A.A."/>
            <person name="Willis J.H."/>
            <person name="Phillips P.C."/>
        </authorList>
    </citation>
    <scope>NUCLEOTIDE SEQUENCE [LARGE SCALE GENOMIC DNA]</scope>
    <source>
        <strain evidence="3 4">PX506</strain>
        <tissue evidence="3">Whole organism</tissue>
    </source>
</reference>
<dbReference type="AlphaFoldDB" id="A0A6A5GHG6"/>
<proteinExistence type="predicted"/>
<feature type="compositionally biased region" description="Polar residues" evidence="1">
    <location>
        <begin position="63"/>
        <end position="74"/>
    </location>
</feature>
<dbReference type="Proteomes" id="UP000483820">
    <property type="component" value="Chromosome V"/>
</dbReference>
<feature type="transmembrane region" description="Helical" evidence="2">
    <location>
        <begin position="202"/>
        <end position="223"/>
    </location>
</feature>
<organism evidence="3 4">
    <name type="scientific">Caenorhabditis remanei</name>
    <name type="common">Caenorhabditis vulgaris</name>
    <dbReference type="NCBI Taxonomy" id="31234"/>
    <lineage>
        <taxon>Eukaryota</taxon>
        <taxon>Metazoa</taxon>
        <taxon>Ecdysozoa</taxon>
        <taxon>Nematoda</taxon>
        <taxon>Chromadorea</taxon>
        <taxon>Rhabditida</taxon>
        <taxon>Rhabditina</taxon>
        <taxon>Rhabditomorpha</taxon>
        <taxon>Rhabditoidea</taxon>
        <taxon>Rhabditidae</taxon>
        <taxon>Peloderinae</taxon>
        <taxon>Caenorhabditis</taxon>
    </lineage>
</organism>
<keyword evidence="2" id="KW-1133">Transmembrane helix</keyword>
<gene>
    <name evidence="3" type="ORF">GCK72_020563</name>
</gene>
<comment type="caution">
    <text evidence="3">The sequence shown here is derived from an EMBL/GenBank/DDBJ whole genome shotgun (WGS) entry which is preliminary data.</text>
</comment>
<dbReference type="EMBL" id="WUAV01000005">
    <property type="protein sequence ID" value="KAF1754005.1"/>
    <property type="molecule type" value="Genomic_DNA"/>
</dbReference>
<sequence>MLASPPRPTIQAFFKEGMKSANIEKRFDIPSASVRTINQQARNKPRYPTTTENSEQPEHSAYRGNSQDARNAQNPETNLERLRSHNNESVSNQQRLVQNYPRFPSESNYQLDSEVNRNIKNAIRQQRPITCELGEGRHPLFACTVNKDVLMRYCAITGRCMESMYTGVYSVTISLLAVQFIYRYWALFSLKQLTYFRGYKSLIWVVYCIFFGGIWWTGAYSLMEMDDAAEKYFEEEMLIQYCVSVKEIPAQTVLAYEPESGLIRWKSALYTLLISSIMAFQ</sequence>
<evidence type="ECO:0000313" key="3">
    <source>
        <dbReference type="EMBL" id="KAF1754005.1"/>
    </source>
</evidence>
<protein>
    <submittedName>
        <fullName evidence="3">Uncharacterized protein</fullName>
    </submittedName>
</protein>
<dbReference type="InterPro" id="IPR019428">
    <property type="entry name" value="7TM_GPCR_serpentine_rcpt_Str"/>
</dbReference>
<accession>A0A6A5GHG6</accession>
<feature type="compositionally biased region" description="Polar residues" evidence="1">
    <location>
        <begin position="33"/>
        <end position="54"/>
    </location>
</feature>
<dbReference type="CTD" id="9805049"/>
<dbReference type="KEGG" id="crq:GCK72_020563"/>
<evidence type="ECO:0000256" key="1">
    <source>
        <dbReference type="SAM" id="MobiDB-lite"/>
    </source>
</evidence>
<dbReference type="Pfam" id="PF10326">
    <property type="entry name" value="7TM_GPCR_Str"/>
    <property type="match status" value="1"/>
</dbReference>
<dbReference type="PANTHER" id="PTHR46000">
    <property type="entry name" value="SEVEN TM RECEPTOR-RELATED"/>
    <property type="match status" value="1"/>
</dbReference>
<evidence type="ECO:0000313" key="4">
    <source>
        <dbReference type="Proteomes" id="UP000483820"/>
    </source>
</evidence>
<feature type="transmembrane region" description="Helical" evidence="2">
    <location>
        <begin position="164"/>
        <end position="182"/>
    </location>
</feature>
<dbReference type="PANTHER" id="PTHR46000:SF9">
    <property type="entry name" value="SEVEN TM RECEPTOR"/>
    <property type="match status" value="1"/>
</dbReference>
<keyword evidence="2" id="KW-0812">Transmembrane</keyword>
<name>A0A6A5GHG6_CAERE</name>
<evidence type="ECO:0000256" key="2">
    <source>
        <dbReference type="SAM" id="Phobius"/>
    </source>
</evidence>